<proteinExistence type="predicted"/>
<dbReference type="InterPro" id="IPR003347">
    <property type="entry name" value="JmjC_dom"/>
</dbReference>
<sequence length="537" mass="58981">MVSNITQNYLFDGDVRTIFAETSSENVFLWLRPPPPSPDTTTTNNTLNSVEIADSETAYALHKSGCHPAYCRAPPILEQHLVGSLLKATGLGGGHYHPPHLDTVTLGGGTTLGRGEVELFLGAPTPHSFVADKKKSVPKESKNHTTGWHTDFQENFTIQLSGIKKWTLRRGTVRHPIRATTPHYSRDATVIENQLKLARLSCLSGNAVMDSSSETADSTRGKSYGFEYGDNNAYGPEQTITLYPGDVFYFPSGMWHKVETIKEGISLNVSLMGTTYANLVGQALQHLMVQREEGWREIVTSRPGDVSGESRLKELLSGLSGIVDDFVTKQGGAQSLLPPALCYPPLEHIGEEEEDDDVMDEEEEDADDDDDDEDQSSANGKNGKAVDVSSDNEEEEEAPLSSGIIIPMNDFQGPPGWACSKPTTNAKLVKNPLATLMSMSDITNHCSDVGNQKCDDDDVKQYVLNVNYAGNEMMESHIRVILETSDLSVIQQMNEFLDCEARGDDPGQLMSSNDDDKKIPVPSCLLYYGYFSWVTIE</sequence>
<evidence type="ECO:0000313" key="4">
    <source>
        <dbReference type="EMBL" id="CAD9313617.1"/>
    </source>
</evidence>
<protein>
    <recommendedName>
        <fullName evidence="2">JmjC domain-containing protein</fullName>
    </recommendedName>
</protein>
<dbReference type="Pfam" id="PF13621">
    <property type="entry name" value="Cupin_8"/>
    <property type="match status" value="1"/>
</dbReference>
<feature type="region of interest" description="Disordered" evidence="1">
    <location>
        <begin position="351"/>
        <end position="406"/>
    </location>
</feature>
<dbReference type="SUPFAM" id="SSF51197">
    <property type="entry name" value="Clavaminate synthase-like"/>
    <property type="match status" value="1"/>
</dbReference>
<reference evidence="4" key="1">
    <citation type="submission" date="2021-01" db="EMBL/GenBank/DDBJ databases">
        <authorList>
            <person name="Corre E."/>
            <person name="Pelletier E."/>
            <person name="Niang G."/>
            <person name="Scheremetjew M."/>
            <person name="Finn R."/>
            <person name="Kale V."/>
            <person name="Holt S."/>
            <person name="Cochrane G."/>
            <person name="Meng A."/>
            <person name="Brown T."/>
            <person name="Cohen L."/>
        </authorList>
    </citation>
    <scope>NUCLEOTIDE SEQUENCE</scope>
    <source>
        <strain evidence="4">Pop2</strain>
    </source>
</reference>
<dbReference type="EMBL" id="HBGN01000031">
    <property type="protein sequence ID" value="CAD9313616.1"/>
    <property type="molecule type" value="Transcribed_RNA"/>
</dbReference>
<gene>
    <name evidence="3" type="ORF">DBRI1063_LOCUS22</name>
    <name evidence="4" type="ORF">DBRI1063_LOCUS23</name>
</gene>
<dbReference type="InterPro" id="IPR041667">
    <property type="entry name" value="Cupin_8"/>
</dbReference>
<dbReference type="PROSITE" id="PS51184">
    <property type="entry name" value="JMJC"/>
    <property type="match status" value="1"/>
</dbReference>
<organism evidence="4">
    <name type="scientific">Ditylum brightwellii</name>
    <dbReference type="NCBI Taxonomy" id="49249"/>
    <lineage>
        <taxon>Eukaryota</taxon>
        <taxon>Sar</taxon>
        <taxon>Stramenopiles</taxon>
        <taxon>Ochrophyta</taxon>
        <taxon>Bacillariophyta</taxon>
        <taxon>Mediophyceae</taxon>
        <taxon>Lithodesmiophycidae</taxon>
        <taxon>Lithodesmiales</taxon>
        <taxon>Lithodesmiaceae</taxon>
        <taxon>Ditylum</taxon>
    </lineage>
</organism>
<evidence type="ECO:0000256" key="1">
    <source>
        <dbReference type="SAM" id="MobiDB-lite"/>
    </source>
</evidence>
<dbReference type="Gene3D" id="2.60.120.650">
    <property type="entry name" value="Cupin"/>
    <property type="match status" value="1"/>
</dbReference>
<evidence type="ECO:0000259" key="2">
    <source>
        <dbReference type="PROSITE" id="PS51184"/>
    </source>
</evidence>
<dbReference type="EMBL" id="HBGN01000032">
    <property type="protein sequence ID" value="CAD9313617.1"/>
    <property type="molecule type" value="Transcribed_RNA"/>
</dbReference>
<feature type="compositionally biased region" description="Acidic residues" evidence="1">
    <location>
        <begin position="351"/>
        <end position="375"/>
    </location>
</feature>
<evidence type="ECO:0000313" key="3">
    <source>
        <dbReference type="EMBL" id="CAD9313616.1"/>
    </source>
</evidence>
<name>A0A6U3NEC5_9STRA</name>
<feature type="domain" description="JmjC" evidence="2">
    <location>
        <begin position="95"/>
        <end position="288"/>
    </location>
</feature>
<dbReference type="AlphaFoldDB" id="A0A6U3NEC5"/>
<accession>A0A6U3NEC5</accession>